<dbReference type="RefSeq" id="WP_043066249.1">
    <property type="nucleotide sequence ID" value="NZ_BJOA01000105.1"/>
</dbReference>
<dbReference type="PANTHER" id="PTHR10906">
    <property type="entry name" value="SECY/SEC61-ALPHA FAMILY MEMBER"/>
    <property type="match status" value="1"/>
</dbReference>
<evidence type="ECO:0000256" key="6">
    <source>
        <dbReference type="ARBA" id="ARBA00022989"/>
    </source>
</evidence>
<feature type="transmembrane region" description="Helical" evidence="10">
    <location>
        <begin position="18"/>
        <end position="36"/>
    </location>
</feature>
<gene>
    <name evidence="10" type="primary">secY</name>
    <name evidence="14" type="ORF">AF333_27165</name>
    <name evidence="15" type="ORF">SAMN04487909_13522</name>
</gene>
<dbReference type="Pfam" id="PF00344">
    <property type="entry name" value="SecY"/>
    <property type="match status" value="1"/>
</dbReference>
<evidence type="ECO:0000256" key="2">
    <source>
        <dbReference type="ARBA" id="ARBA00005751"/>
    </source>
</evidence>
<dbReference type="Proteomes" id="UP000037269">
    <property type="component" value="Unassembled WGS sequence"/>
</dbReference>
<dbReference type="EMBL" id="FNED01000035">
    <property type="protein sequence ID" value="SDJ99417.1"/>
    <property type="molecule type" value="Genomic_DNA"/>
</dbReference>
<dbReference type="NCBIfam" id="TIGR00967">
    <property type="entry name" value="3a0501s007"/>
    <property type="match status" value="1"/>
</dbReference>
<accession>A0A0D1W3Q3</accession>
<keyword evidence="6 10" id="KW-1133">Transmembrane helix</keyword>
<evidence type="ECO:0000256" key="4">
    <source>
        <dbReference type="ARBA" id="ARBA00022692"/>
    </source>
</evidence>
<dbReference type="PROSITE" id="PS00756">
    <property type="entry name" value="SECY_2"/>
    <property type="match status" value="1"/>
</dbReference>
<reference evidence="14 16" key="1">
    <citation type="submission" date="2015-07" db="EMBL/GenBank/DDBJ databases">
        <title>Fjat-14205 dsm 2895.</title>
        <authorList>
            <person name="Liu B."/>
            <person name="Wang J."/>
            <person name="Zhu Y."/>
            <person name="Liu G."/>
            <person name="Chen Q."/>
            <person name="Chen Z."/>
            <person name="Lan J."/>
            <person name="Che J."/>
            <person name="Ge C."/>
            <person name="Shi H."/>
            <person name="Pan Z."/>
            <person name="Liu X."/>
        </authorList>
    </citation>
    <scope>NUCLEOTIDE SEQUENCE [LARGE SCALE GENOMIC DNA]</scope>
    <source>
        <strain evidence="14 16">DSM 2895</strain>
    </source>
</reference>
<keyword evidence="16" id="KW-1185">Reference proteome</keyword>
<dbReference type="SUPFAM" id="SSF103491">
    <property type="entry name" value="Preprotein translocase SecY subunit"/>
    <property type="match status" value="1"/>
</dbReference>
<feature type="transmembrane region" description="Helical" evidence="10">
    <location>
        <begin position="146"/>
        <end position="167"/>
    </location>
</feature>
<keyword evidence="5 10" id="KW-0653">Protein transport</keyword>
<dbReference type="FunFam" id="1.10.3370.10:FF:000001">
    <property type="entry name" value="Preprotein translocase subunit SecY"/>
    <property type="match status" value="1"/>
</dbReference>
<dbReference type="PATRIC" id="fig|47500.12.peg.3250"/>
<sequence>MFSTIANVFKIADLRRKVIFTLLMLVVFRVGSFVPVPNINVSVLEQLSQQNSIFGLLNTFSGGALQNFSIFAMGIMPYITASIIMQLLSMDVVPTFTQWSKEGDIGRRKIAQVTRYFTIVLGLIQAVGLSISFNRMMPGLVKDPSFMTYAMVAIVLTAGTAFLMWLGEQITEKGIGNGISIIIFAGIVAAIPNGAKQLYASEFIGAEDQMFLNIVKVLGILLAIILIIVGIVFIQQGARKIPVQYAKRVVGRKMYGGQSTHIPLKVNSAGVIPVIFALSLIIFPPTIAQFWPGHPVSNWVIQTFDIQTFSSQNWIGMVLYVLLIFGFTYFYVHVQVNPTQMSDNMKKNGGYIPGIRPGNETAQFITRTLNRITLAGATFLALVSILPVFFSKVSGLPPSIQIGGTAILIVIGVALDTMKQIESQLVKRHYKGFIK</sequence>
<dbReference type="PIRSF" id="PIRSF004557">
    <property type="entry name" value="SecY"/>
    <property type="match status" value="1"/>
</dbReference>
<feature type="transmembrane region" description="Helical" evidence="10">
    <location>
        <begin position="311"/>
        <end position="332"/>
    </location>
</feature>
<keyword evidence="8 10" id="KW-0472">Membrane</keyword>
<feature type="transmembrane region" description="Helical" evidence="10">
    <location>
        <begin position="68"/>
        <end position="93"/>
    </location>
</feature>
<evidence type="ECO:0000256" key="11">
    <source>
        <dbReference type="RuleBase" id="RU000537"/>
    </source>
</evidence>
<evidence type="ECO:0000256" key="13">
    <source>
        <dbReference type="RuleBase" id="RU004349"/>
    </source>
</evidence>
<comment type="function">
    <text evidence="10 11">The central subunit of the protein translocation channel SecYEG. Consists of two halves formed by TMs 1-5 and 6-10. These two domains form a lateral gate at the front which open onto the bilayer between TMs 2 and 7, and are clamped together by SecE at the back. The channel is closed by both a pore ring composed of hydrophobic SecY resides and a short helix (helix 2A) on the extracellular side of the membrane which forms a plug. The plug probably moves laterally to allow the channel to open. The ring and the pore may move independently.</text>
</comment>
<dbReference type="GO" id="GO:0006605">
    <property type="term" value="P:protein targeting"/>
    <property type="evidence" value="ECO:0007669"/>
    <property type="project" value="UniProtKB-UniRule"/>
</dbReference>
<feature type="transmembrane region" description="Helical" evidence="10">
    <location>
        <begin position="396"/>
        <end position="415"/>
    </location>
</feature>
<evidence type="ECO:0000256" key="12">
    <source>
        <dbReference type="RuleBase" id="RU003484"/>
    </source>
</evidence>
<evidence type="ECO:0000256" key="5">
    <source>
        <dbReference type="ARBA" id="ARBA00022927"/>
    </source>
</evidence>
<proteinExistence type="inferred from homology"/>
<keyword evidence="4 10" id="KW-0812">Transmembrane</keyword>
<organism evidence="14 16">
    <name type="scientific">Aneurinibacillus migulanus</name>
    <name type="common">Bacillus migulanus</name>
    <dbReference type="NCBI Taxonomy" id="47500"/>
    <lineage>
        <taxon>Bacteria</taxon>
        <taxon>Bacillati</taxon>
        <taxon>Bacillota</taxon>
        <taxon>Bacilli</taxon>
        <taxon>Bacillales</taxon>
        <taxon>Paenibacillaceae</taxon>
        <taxon>Aneurinibacillus group</taxon>
        <taxon>Aneurinibacillus</taxon>
    </lineage>
</organism>
<dbReference type="STRING" id="47500.AF333_27165"/>
<dbReference type="PRINTS" id="PR00303">
    <property type="entry name" value="SECYTRNLCASE"/>
</dbReference>
<dbReference type="GO" id="GO:0005886">
    <property type="term" value="C:plasma membrane"/>
    <property type="evidence" value="ECO:0007669"/>
    <property type="project" value="UniProtKB-SubCell"/>
</dbReference>
<evidence type="ECO:0000256" key="7">
    <source>
        <dbReference type="ARBA" id="ARBA00023010"/>
    </source>
</evidence>
<evidence type="ECO:0000256" key="8">
    <source>
        <dbReference type="ARBA" id="ARBA00023136"/>
    </source>
</evidence>
<comment type="subunit">
    <text evidence="10">Component of the Sec protein translocase complex. Heterotrimer consisting of SecY, SecE and SecG subunits. The heterotrimers can form oligomers, although 1 heterotrimer is thought to be able to translocate proteins. Interacts with the ribosome. Interacts with SecDF, and other proteins may be involved. Interacts with SecA.</text>
</comment>
<dbReference type="InterPro" id="IPR002208">
    <property type="entry name" value="SecY/SEC61-alpha"/>
</dbReference>
<keyword evidence="10" id="KW-1003">Cell membrane</keyword>
<comment type="similarity">
    <text evidence="2 10 13">Belongs to the SecY/SEC61-alpha family.</text>
</comment>
<comment type="subcellular location">
    <subcellularLocation>
        <location evidence="10">Cell membrane</location>
        <topology evidence="10">Multi-pass membrane protein</topology>
    </subcellularLocation>
    <subcellularLocation>
        <location evidence="1 12">Membrane</location>
        <topology evidence="1 12">Multi-pass membrane protein</topology>
    </subcellularLocation>
</comment>
<dbReference type="InterPro" id="IPR030659">
    <property type="entry name" value="SecY_CS"/>
</dbReference>
<feature type="transmembrane region" description="Helical" evidence="10">
    <location>
        <begin position="271"/>
        <end position="291"/>
    </location>
</feature>
<evidence type="ECO:0000256" key="1">
    <source>
        <dbReference type="ARBA" id="ARBA00004141"/>
    </source>
</evidence>
<keyword evidence="3 10" id="KW-0813">Transport</keyword>
<keyword evidence="7 10" id="KW-0811">Translocation</keyword>
<evidence type="ECO:0000256" key="3">
    <source>
        <dbReference type="ARBA" id="ARBA00022448"/>
    </source>
</evidence>
<evidence type="ECO:0000256" key="9">
    <source>
        <dbReference type="ARBA" id="ARBA00039733"/>
    </source>
</evidence>
<name>A0A0D1W3Q3_ANEMI</name>
<dbReference type="PROSITE" id="PS00755">
    <property type="entry name" value="SECY_1"/>
    <property type="match status" value="1"/>
</dbReference>
<protein>
    <recommendedName>
        <fullName evidence="9 10">Protein translocase subunit SecY</fullName>
    </recommendedName>
</protein>
<evidence type="ECO:0000313" key="14">
    <source>
        <dbReference type="EMBL" id="KON90728.1"/>
    </source>
</evidence>
<dbReference type="OrthoDB" id="9809248at2"/>
<dbReference type="EMBL" id="LGUG01000009">
    <property type="protein sequence ID" value="KON90728.1"/>
    <property type="molecule type" value="Genomic_DNA"/>
</dbReference>
<evidence type="ECO:0000313" key="15">
    <source>
        <dbReference type="EMBL" id="SDJ99417.1"/>
    </source>
</evidence>
<dbReference type="AlphaFoldDB" id="A0A0D1W3Q3"/>
<evidence type="ECO:0000313" key="17">
    <source>
        <dbReference type="Proteomes" id="UP000182836"/>
    </source>
</evidence>
<dbReference type="InterPro" id="IPR023201">
    <property type="entry name" value="SecY_dom_sf"/>
</dbReference>
<dbReference type="Gene3D" id="1.10.3370.10">
    <property type="entry name" value="SecY subunit domain"/>
    <property type="match status" value="1"/>
</dbReference>
<evidence type="ECO:0000313" key="16">
    <source>
        <dbReference type="Proteomes" id="UP000037269"/>
    </source>
</evidence>
<dbReference type="InterPro" id="IPR026593">
    <property type="entry name" value="SecY"/>
</dbReference>
<dbReference type="HAMAP" id="MF_01465">
    <property type="entry name" value="SecY"/>
    <property type="match status" value="1"/>
</dbReference>
<reference evidence="15 17" key="2">
    <citation type="submission" date="2016-10" db="EMBL/GenBank/DDBJ databases">
        <authorList>
            <person name="de Groot N.N."/>
        </authorList>
    </citation>
    <scope>NUCLEOTIDE SEQUENCE [LARGE SCALE GENOMIC DNA]</scope>
    <source>
        <strain evidence="15 17">DSM 2895</strain>
    </source>
</reference>
<feature type="transmembrane region" description="Helical" evidence="10">
    <location>
        <begin position="174"/>
        <end position="191"/>
    </location>
</feature>
<feature type="transmembrane region" description="Helical" evidence="10">
    <location>
        <begin position="113"/>
        <end position="134"/>
    </location>
</feature>
<evidence type="ECO:0000256" key="10">
    <source>
        <dbReference type="HAMAP-Rule" id="MF_01465"/>
    </source>
</evidence>
<feature type="transmembrane region" description="Helical" evidence="10">
    <location>
        <begin position="211"/>
        <end position="234"/>
    </location>
</feature>
<feature type="transmembrane region" description="Helical" evidence="10">
    <location>
        <begin position="372"/>
        <end position="390"/>
    </location>
</feature>
<dbReference type="GO" id="GO:0065002">
    <property type="term" value="P:intracellular protein transmembrane transport"/>
    <property type="evidence" value="ECO:0007669"/>
    <property type="project" value="UniProtKB-UniRule"/>
</dbReference>
<dbReference type="GeneID" id="42308810"/>
<dbReference type="Proteomes" id="UP000182836">
    <property type="component" value="Unassembled WGS sequence"/>
</dbReference>
<dbReference type="GO" id="GO:0043952">
    <property type="term" value="P:protein transport by the Sec complex"/>
    <property type="evidence" value="ECO:0007669"/>
    <property type="project" value="UniProtKB-UniRule"/>
</dbReference>